<organism evidence="1 2">
    <name type="scientific">Plectonema radiosum NIES-515</name>
    <dbReference type="NCBI Taxonomy" id="2986073"/>
    <lineage>
        <taxon>Bacteria</taxon>
        <taxon>Bacillati</taxon>
        <taxon>Cyanobacteriota</taxon>
        <taxon>Cyanophyceae</taxon>
        <taxon>Oscillatoriophycideae</taxon>
        <taxon>Oscillatoriales</taxon>
        <taxon>Microcoleaceae</taxon>
        <taxon>Plectonema</taxon>
    </lineage>
</organism>
<name>A0ABT3AYX7_9CYAN</name>
<comment type="caution">
    <text evidence="1">The sequence shown here is derived from an EMBL/GenBank/DDBJ whole genome shotgun (WGS) entry which is preliminary data.</text>
</comment>
<dbReference type="EMBL" id="JAOWRF010000190">
    <property type="protein sequence ID" value="MCV3214324.1"/>
    <property type="molecule type" value="Genomic_DNA"/>
</dbReference>
<dbReference type="Proteomes" id="UP001526143">
    <property type="component" value="Unassembled WGS sequence"/>
</dbReference>
<evidence type="ECO:0000313" key="1">
    <source>
        <dbReference type="EMBL" id="MCV3214324.1"/>
    </source>
</evidence>
<proteinExistence type="predicted"/>
<evidence type="ECO:0000313" key="2">
    <source>
        <dbReference type="Proteomes" id="UP001526143"/>
    </source>
</evidence>
<sequence length="43" mass="4840">MYEIPIEFWRSLSRAKYVSQPASSPDTSVFAPAITTFWGEVSS</sequence>
<reference evidence="1 2" key="1">
    <citation type="submission" date="2022-10" db="EMBL/GenBank/DDBJ databases">
        <title>Identification of biosynthetic pathway for the production of the potent trypsin inhibitor radiosumin.</title>
        <authorList>
            <person name="Fewer D.P."/>
            <person name="Delbaje E."/>
            <person name="Ouyang X."/>
            <person name="Agostino P.D."/>
            <person name="Wahlsten M."/>
            <person name="Jokela J."/>
            <person name="Permi P."/>
            <person name="Haapaniemi E."/>
            <person name="Koistinen H."/>
        </authorList>
    </citation>
    <scope>NUCLEOTIDE SEQUENCE [LARGE SCALE GENOMIC DNA]</scope>
    <source>
        <strain evidence="1 2">NIES-515</strain>
    </source>
</reference>
<protein>
    <submittedName>
        <fullName evidence="1">Uncharacterized protein</fullName>
    </submittedName>
</protein>
<dbReference type="RefSeq" id="WP_263745899.1">
    <property type="nucleotide sequence ID" value="NZ_JAOWRF010000190.1"/>
</dbReference>
<accession>A0ABT3AYX7</accession>
<keyword evidence="2" id="KW-1185">Reference proteome</keyword>
<gene>
    <name evidence="1" type="ORF">OGM63_12520</name>
</gene>